<keyword evidence="5" id="KW-0802">TPR repeat</keyword>
<dbReference type="Pfam" id="PF13374">
    <property type="entry name" value="TPR_10"/>
    <property type="match status" value="1"/>
</dbReference>
<dbReference type="Proteomes" id="UP000320011">
    <property type="component" value="Unassembled WGS sequence"/>
</dbReference>
<dbReference type="Pfam" id="PF13424">
    <property type="entry name" value="TPR_12"/>
    <property type="match status" value="1"/>
</dbReference>
<dbReference type="InterPro" id="IPR051677">
    <property type="entry name" value="AfsR-DnrI-RedD_regulator"/>
</dbReference>
<dbReference type="EMBL" id="VJWX01000012">
    <property type="protein sequence ID" value="TVT61599.1"/>
    <property type="molecule type" value="Genomic_DNA"/>
</dbReference>
<dbReference type="SUPFAM" id="SSF48452">
    <property type="entry name" value="TPR-like"/>
    <property type="match status" value="2"/>
</dbReference>
<comment type="caution">
    <text evidence="8">The sequence shown here is derived from an EMBL/GenBank/DDBJ whole genome shotgun (WGS) entry which is preliminary data.</text>
</comment>
<evidence type="ECO:0000256" key="1">
    <source>
        <dbReference type="ARBA" id="ARBA00005820"/>
    </source>
</evidence>
<dbReference type="SUPFAM" id="SSF52540">
    <property type="entry name" value="P-loop containing nucleoside triphosphate hydrolases"/>
    <property type="match status" value="1"/>
</dbReference>
<evidence type="ECO:0000313" key="8">
    <source>
        <dbReference type="EMBL" id="TVT61599.1"/>
    </source>
</evidence>
<evidence type="ECO:0000256" key="4">
    <source>
        <dbReference type="ARBA" id="ARBA00023163"/>
    </source>
</evidence>
<feature type="repeat" description="TPR" evidence="5">
    <location>
        <begin position="791"/>
        <end position="824"/>
    </location>
</feature>
<keyword evidence="3 6" id="KW-0238">DNA-binding</keyword>
<dbReference type="CDD" id="cd15831">
    <property type="entry name" value="BTAD"/>
    <property type="match status" value="1"/>
</dbReference>
<sequence length="924" mass="101884">MRYRLLGPVELSGSDGPVRLGGPKRRAVLAALLLNANRVVSEEELLSSVWGEELPATVRGQLQMYVSQLRKLIGEPVIVRRAPGYLIEVRPGELDLDVFEEAVDRARADRQAGRPGAAAERLHDALALWRGPALGGAAGPLLAEEGPELEERRLNILEEYFDARLATGQHAEILDELRHVAADHPFRERLQAQSMSALHQCGRTAEALEIYPRIRARLVEEQGVEPGKLLRDMQARLLRDQEAVLGADQPPAMLVPRQLPADVGRFAGRVSELARLDESVSADGAPAKGTVLVTGGAGVGKTTLAVHWAHQIRERFPDGQLYMNLRGFHPGGRAVPPEEAVLGFLEALSISPQQVPATAEARFGLYRSLLADKRMLIVLDNARNADQVRPLLPGTKGCLAVVTSRNPMPGLVADGACPLPLGLLSEGEAREMLDGRIDPVRLAAEPAAVEKIVTLCARLPLALAIAAARAAANPTFPLSVLADELTQAQDQLDGFDMGDPVTDVRSVFSWSYRVLRPEAAKMFRLLGLHPGPHVTIAAAASLLGVPPREARPLLAELVRAQLITEHRPGQYGFHDLLRAYAAELARHEDAVPDRVAAAHRMFDHYLHTAHHGRLAIRDHWRGIVLPEPVPGVTVPPAGRAEVSSWFFSEYPVLVEIIKLASVTGFDRHVWQLAHTIASAQWYSDARWLGGLDLQYRALEAAERTGDTEGRALAYRGLAVVLFSQRKPAESYKALLRAEELFAQLGKVWYQADAHSGMNTTCDRQGRFVEALRHAERALELFHEIGDTRGEAISLNDIGWSYVRQGKYDLAINYCRRAITILEGEGDDVRLGTTLDSLGYAYHNLGQYREAIVWYEQAIERYRRVRSLSYESRTLNRLGDSHLACGEKDDAARVWRLALDLLEELRQPDTDGIGDKLAHLGRSEW</sequence>
<dbReference type="GO" id="GO:0043531">
    <property type="term" value="F:ADP binding"/>
    <property type="evidence" value="ECO:0007669"/>
    <property type="project" value="InterPro"/>
</dbReference>
<dbReference type="Pfam" id="PF00486">
    <property type="entry name" value="Trans_reg_C"/>
    <property type="match status" value="1"/>
</dbReference>
<evidence type="ECO:0000259" key="7">
    <source>
        <dbReference type="PROSITE" id="PS51755"/>
    </source>
</evidence>
<dbReference type="RefSeq" id="WP_144585654.1">
    <property type="nucleotide sequence ID" value="NZ_VJWX01000012.1"/>
</dbReference>
<evidence type="ECO:0000256" key="2">
    <source>
        <dbReference type="ARBA" id="ARBA00023015"/>
    </source>
</evidence>
<dbReference type="GO" id="GO:0006355">
    <property type="term" value="P:regulation of DNA-templated transcription"/>
    <property type="evidence" value="ECO:0007669"/>
    <property type="project" value="InterPro"/>
</dbReference>
<dbReference type="PROSITE" id="PS51755">
    <property type="entry name" value="OMPR_PHOB"/>
    <property type="match status" value="1"/>
</dbReference>
<evidence type="ECO:0000256" key="6">
    <source>
        <dbReference type="PROSITE-ProRule" id="PRU01091"/>
    </source>
</evidence>
<dbReference type="AlphaFoldDB" id="A0A558DKQ6"/>
<feature type="domain" description="OmpR/PhoB-type" evidence="7">
    <location>
        <begin position="1"/>
        <end position="89"/>
    </location>
</feature>
<evidence type="ECO:0000313" key="9">
    <source>
        <dbReference type="Proteomes" id="UP000320011"/>
    </source>
</evidence>
<dbReference type="SMART" id="SM00028">
    <property type="entry name" value="TPR"/>
    <property type="match status" value="5"/>
</dbReference>
<reference evidence="8 9" key="1">
    <citation type="submission" date="2019-07" db="EMBL/GenBank/DDBJ databases">
        <authorList>
            <person name="Duangmal K."/>
            <person name="Teo W.F.A."/>
        </authorList>
    </citation>
    <scope>NUCLEOTIDE SEQUENCE [LARGE SCALE GENOMIC DNA]</scope>
    <source>
        <strain evidence="8 9">TBRC 6029</strain>
    </source>
</reference>
<keyword evidence="4" id="KW-0804">Transcription</keyword>
<keyword evidence="9" id="KW-1185">Reference proteome</keyword>
<dbReference type="SMART" id="SM01043">
    <property type="entry name" value="BTAD"/>
    <property type="match status" value="1"/>
</dbReference>
<dbReference type="SUPFAM" id="SSF46894">
    <property type="entry name" value="C-terminal effector domain of the bipartite response regulators"/>
    <property type="match status" value="1"/>
</dbReference>
<evidence type="ECO:0000256" key="3">
    <source>
        <dbReference type="ARBA" id="ARBA00023125"/>
    </source>
</evidence>
<reference evidence="8 9" key="2">
    <citation type="submission" date="2019-08" db="EMBL/GenBank/DDBJ databases">
        <title>Amycolatopsis acidicola sp. nov., isolated from peat swamp forest soil.</title>
        <authorList>
            <person name="Srisuk N."/>
        </authorList>
    </citation>
    <scope>NUCLEOTIDE SEQUENCE [LARGE SCALE GENOMIC DNA]</scope>
    <source>
        <strain evidence="8 9">TBRC 6029</strain>
    </source>
</reference>
<dbReference type="InterPro" id="IPR036388">
    <property type="entry name" value="WH-like_DNA-bd_sf"/>
</dbReference>
<dbReference type="Gene3D" id="3.40.50.300">
    <property type="entry name" value="P-loop containing nucleotide triphosphate hydrolases"/>
    <property type="match status" value="1"/>
</dbReference>
<dbReference type="OrthoDB" id="3275754at2"/>
<proteinExistence type="inferred from homology"/>
<dbReference type="Gene3D" id="1.25.40.10">
    <property type="entry name" value="Tetratricopeptide repeat domain"/>
    <property type="match status" value="2"/>
</dbReference>
<keyword evidence="2" id="KW-0805">Transcription regulation</keyword>
<dbReference type="PANTHER" id="PTHR35807:SF1">
    <property type="entry name" value="TRANSCRIPTIONAL REGULATOR REDD"/>
    <property type="match status" value="1"/>
</dbReference>
<dbReference type="Pfam" id="PF03704">
    <property type="entry name" value="BTAD"/>
    <property type="match status" value="1"/>
</dbReference>
<dbReference type="InterPro" id="IPR005158">
    <property type="entry name" value="BTAD"/>
</dbReference>
<dbReference type="GO" id="GO:0000160">
    <property type="term" value="P:phosphorelay signal transduction system"/>
    <property type="evidence" value="ECO:0007669"/>
    <property type="project" value="InterPro"/>
</dbReference>
<dbReference type="Gene3D" id="1.10.10.10">
    <property type="entry name" value="Winged helix-like DNA-binding domain superfamily/Winged helix DNA-binding domain"/>
    <property type="match status" value="1"/>
</dbReference>
<name>A0A558DKQ6_9PSEU</name>
<dbReference type="InterPro" id="IPR011990">
    <property type="entry name" value="TPR-like_helical_dom_sf"/>
</dbReference>
<dbReference type="PRINTS" id="PR00364">
    <property type="entry name" value="DISEASERSIST"/>
</dbReference>
<dbReference type="InterPro" id="IPR019734">
    <property type="entry name" value="TPR_rpt"/>
</dbReference>
<feature type="repeat" description="TPR" evidence="5">
    <location>
        <begin position="831"/>
        <end position="864"/>
    </location>
</feature>
<comment type="similarity">
    <text evidence="1">Belongs to the AfsR/DnrI/RedD regulatory family.</text>
</comment>
<dbReference type="GO" id="GO:0003677">
    <property type="term" value="F:DNA binding"/>
    <property type="evidence" value="ECO:0007669"/>
    <property type="project" value="UniProtKB-UniRule"/>
</dbReference>
<dbReference type="PANTHER" id="PTHR35807">
    <property type="entry name" value="TRANSCRIPTIONAL REGULATOR REDD-RELATED"/>
    <property type="match status" value="1"/>
</dbReference>
<dbReference type="InterPro" id="IPR016032">
    <property type="entry name" value="Sig_transdc_resp-reg_C-effctor"/>
</dbReference>
<dbReference type="InterPro" id="IPR027417">
    <property type="entry name" value="P-loop_NTPase"/>
</dbReference>
<dbReference type="SMART" id="SM00382">
    <property type="entry name" value="AAA"/>
    <property type="match status" value="1"/>
</dbReference>
<dbReference type="PROSITE" id="PS50005">
    <property type="entry name" value="TPR"/>
    <property type="match status" value="2"/>
</dbReference>
<organism evidence="8 9">
    <name type="scientific">Amycolatopsis rhizosphaerae</name>
    <dbReference type="NCBI Taxonomy" id="2053003"/>
    <lineage>
        <taxon>Bacteria</taxon>
        <taxon>Bacillati</taxon>
        <taxon>Actinomycetota</taxon>
        <taxon>Actinomycetes</taxon>
        <taxon>Pseudonocardiales</taxon>
        <taxon>Pseudonocardiaceae</taxon>
        <taxon>Amycolatopsis</taxon>
    </lineage>
</organism>
<dbReference type="InterPro" id="IPR001867">
    <property type="entry name" value="OmpR/PhoB-type_DNA-bd"/>
</dbReference>
<dbReference type="SMART" id="SM00862">
    <property type="entry name" value="Trans_reg_C"/>
    <property type="match status" value="1"/>
</dbReference>
<feature type="DNA-binding region" description="OmpR/PhoB-type" evidence="6">
    <location>
        <begin position="1"/>
        <end position="89"/>
    </location>
</feature>
<dbReference type="InterPro" id="IPR003593">
    <property type="entry name" value="AAA+_ATPase"/>
</dbReference>
<protein>
    <submittedName>
        <fullName evidence="8">Tetratricopeptide repeat protein</fullName>
    </submittedName>
</protein>
<gene>
    <name evidence="8" type="ORF">FNH05_02735</name>
</gene>
<evidence type="ECO:0000256" key="5">
    <source>
        <dbReference type="PROSITE-ProRule" id="PRU00339"/>
    </source>
</evidence>
<accession>A0A558DKQ6</accession>